<gene>
    <name evidence="3" type="ORF">LNV07_07085</name>
</gene>
<reference evidence="3 4" key="1">
    <citation type="submission" date="2021-11" db="EMBL/GenBank/DDBJ databases">
        <authorList>
            <person name="Liang Q."/>
            <person name="Mou H."/>
            <person name="Liu Z."/>
        </authorList>
    </citation>
    <scope>NUCLEOTIDE SEQUENCE [LARGE SCALE GENOMIC DNA]</scope>
    <source>
        <strain evidence="3 4">CHU3</strain>
    </source>
</reference>
<comment type="caution">
    <text evidence="3">The sequence shown here is derived from an EMBL/GenBank/DDBJ whole genome shotgun (WGS) entry which is preliminary data.</text>
</comment>
<evidence type="ECO:0000259" key="2">
    <source>
        <dbReference type="Pfam" id="PF07589"/>
    </source>
</evidence>
<proteinExistence type="predicted"/>
<organism evidence="3 4">
    <name type="scientific">Roseateles oligotrophus</name>
    <dbReference type="NCBI Taxonomy" id="1769250"/>
    <lineage>
        <taxon>Bacteria</taxon>
        <taxon>Pseudomonadati</taxon>
        <taxon>Pseudomonadota</taxon>
        <taxon>Betaproteobacteria</taxon>
        <taxon>Burkholderiales</taxon>
        <taxon>Sphaerotilaceae</taxon>
        <taxon>Roseateles</taxon>
    </lineage>
</organism>
<keyword evidence="1" id="KW-0732">Signal</keyword>
<dbReference type="Pfam" id="PF07589">
    <property type="entry name" value="PEP-CTERM"/>
    <property type="match status" value="1"/>
</dbReference>
<accession>A0ABT2YCU0</accession>
<sequence>MKLVFNTLTLAATLALLCAGPARADTTVITFEDLVEGALLSTQYSALGVTFSANAFSGAGSSSSTQPWAGNTDMTITATDLGGLGSPPLVSGKMLHSFNGWVAEDGDASFWINFSAPVGSVSMDFAGISKASDVRLFAYNGTSLLGVVSATALTGQQTLSFSAAAITKVAVAPGSHDDWVGVDNIKFAPAAAVPEPTSHALMAIGLMALLAKRRGCGSRM</sequence>
<dbReference type="InterPro" id="IPR013424">
    <property type="entry name" value="Ice-binding_C"/>
</dbReference>
<protein>
    <submittedName>
        <fullName evidence="3">PEP-CTERM sorting domain-containing protein</fullName>
    </submittedName>
</protein>
<dbReference type="RefSeq" id="WP_263570483.1">
    <property type="nucleotide sequence ID" value="NZ_JAJIRN010000003.1"/>
</dbReference>
<feature type="domain" description="Ice-binding protein C-terminal" evidence="2">
    <location>
        <begin position="192"/>
        <end position="214"/>
    </location>
</feature>
<dbReference type="NCBIfam" id="TIGR02595">
    <property type="entry name" value="PEP_CTERM"/>
    <property type="match status" value="1"/>
</dbReference>
<feature type="chain" id="PRO_5046625202" evidence="1">
    <location>
        <begin position="25"/>
        <end position="220"/>
    </location>
</feature>
<evidence type="ECO:0000256" key="1">
    <source>
        <dbReference type="SAM" id="SignalP"/>
    </source>
</evidence>
<dbReference type="EMBL" id="JAJIRN010000003">
    <property type="protein sequence ID" value="MCV2367858.1"/>
    <property type="molecule type" value="Genomic_DNA"/>
</dbReference>
<evidence type="ECO:0000313" key="4">
    <source>
        <dbReference type="Proteomes" id="UP001209701"/>
    </source>
</evidence>
<feature type="signal peptide" evidence="1">
    <location>
        <begin position="1"/>
        <end position="24"/>
    </location>
</feature>
<dbReference type="Proteomes" id="UP001209701">
    <property type="component" value="Unassembled WGS sequence"/>
</dbReference>
<evidence type="ECO:0000313" key="3">
    <source>
        <dbReference type="EMBL" id="MCV2367858.1"/>
    </source>
</evidence>
<keyword evidence="4" id="KW-1185">Reference proteome</keyword>
<name>A0ABT2YCU0_9BURK</name>